<accession>A0A7S2FHH2</accession>
<dbReference type="EMBL" id="HBGU01002758">
    <property type="protein sequence ID" value="CAD9395533.1"/>
    <property type="molecule type" value="Transcribed_RNA"/>
</dbReference>
<dbReference type="InterPro" id="IPR007371">
    <property type="entry name" value="TPK_catalytic"/>
</dbReference>
<evidence type="ECO:0000256" key="1">
    <source>
        <dbReference type="ARBA" id="ARBA00005078"/>
    </source>
</evidence>
<evidence type="ECO:0000256" key="6">
    <source>
        <dbReference type="ARBA" id="ARBA00022840"/>
    </source>
</evidence>
<dbReference type="SMART" id="SM00983">
    <property type="entry name" value="TPK_B1_binding"/>
    <property type="match status" value="1"/>
</dbReference>
<dbReference type="InterPro" id="IPR036759">
    <property type="entry name" value="TPK_catalytic_sf"/>
</dbReference>
<feature type="domain" description="Thiamin pyrophosphokinase thiamin-binding" evidence="8">
    <location>
        <begin position="182"/>
        <end position="249"/>
    </location>
</feature>
<dbReference type="PANTHER" id="PTHR13622:SF8">
    <property type="entry name" value="THIAMIN PYROPHOSPHOKINASE 1"/>
    <property type="match status" value="1"/>
</dbReference>
<keyword evidence="4 7" id="KW-0547">Nucleotide-binding</keyword>
<dbReference type="GO" id="GO:0016301">
    <property type="term" value="F:kinase activity"/>
    <property type="evidence" value="ECO:0007669"/>
    <property type="project" value="UniProtKB-UniRule"/>
</dbReference>
<dbReference type="SUPFAM" id="SSF63999">
    <property type="entry name" value="Thiamin pyrophosphokinase, catalytic domain"/>
    <property type="match status" value="1"/>
</dbReference>
<sequence>MPSPTTYHSTAFLTARSPLNFALLMLNVEPRAHARTHKRFEHLWRHASRRLCADGAANRLYDSLDESRRGDFLPDLIAGDLDSLRGDVADYYAALGVPIEGEADQETHDFEKCLRWLQRWQSNEANHGQSNPAAAYSVVAYGAIGGRLDQQMANLNMAYSYKCFRDFFLVSDHSLAFVLQPGSHVIEPNRQVEDGTCGLIPLGSRCEGVRTTGLRWNLDGVCALEFGGLISSSNEIVEAQVTVQTSTPLLWTTSLF</sequence>
<dbReference type="InterPro" id="IPR036371">
    <property type="entry name" value="TPK_B1-bd_sf"/>
</dbReference>
<gene>
    <name evidence="9" type="ORF">CBRE1094_LOCUS1456</name>
</gene>
<reference evidence="9" key="1">
    <citation type="submission" date="2021-01" db="EMBL/GenBank/DDBJ databases">
        <authorList>
            <person name="Corre E."/>
            <person name="Pelletier E."/>
            <person name="Niang G."/>
            <person name="Scheremetjew M."/>
            <person name="Finn R."/>
            <person name="Kale V."/>
            <person name="Holt S."/>
            <person name="Cochrane G."/>
            <person name="Meng A."/>
            <person name="Brown T."/>
            <person name="Cohen L."/>
        </authorList>
    </citation>
    <scope>NUCLEOTIDE SEQUENCE</scope>
    <source>
        <strain evidence="9">UTEX LB 985</strain>
    </source>
</reference>
<dbReference type="SUPFAM" id="SSF63862">
    <property type="entry name" value="Thiamin pyrophosphokinase, substrate-binding domain"/>
    <property type="match status" value="1"/>
</dbReference>
<name>A0A7S2FHH2_9EUKA</name>
<dbReference type="Pfam" id="PF04265">
    <property type="entry name" value="TPK_B1_binding"/>
    <property type="match status" value="1"/>
</dbReference>
<keyword evidence="3 7" id="KW-0808">Transferase</keyword>
<dbReference type="Pfam" id="PF04263">
    <property type="entry name" value="TPK_catalytic"/>
    <property type="match status" value="1"/>
</dbReference>
<evidence type="ECO:0000259" key="8">
    <source>
        <dbReference type="SMART" id="SM00983"/>
    </source>
</evidence>
<protein>
    <recommendedName>
        <fullName evidence="7">Thiamine pyrophosphokinase</fullName>
        <ecNumber evidence="7">2.7.6.2</ecNumber>
    </recommendedName>
</protein>
<evidence type="ECO:0000256" key="7">
    <source>
        <dbReference type="PIRNR" id="PIRNR031057"/>
    </source>
</evidence>
<dbReference type="GO" id="GO:0005524">
    <property type="term" value="F:ATP binding"/>
    <property type="evidence" value="ECO:0007669"/>
    <property type="project" value="UniProtKB-UniRule"/>
</dbReference>
<dbReference type="Gene3D" id="2.60.120.320">
    <property type="entry name" value="Thiamin pyrophosphokinase, thiamin-binding domain"/>
    <property type="match status" value="1"/>
</dbReference>
<dbReference type="GO" id="GO:0009229">
    <property type="term" value="P:thiamine diphosphate biosynthetic process"/>
    <property type="evidence" value="ECO:0007669"/>
    <property type="project" value="UniProtKB-UniRule"/>
</dbReference>
<evidence type="ECO:0000256" key="2">
    <source>
        <dbReference type="ARBA" id="ARBA00006785"/>
    </source>
</evidence>
<evidence type="ECO:0000256" key="5">
    <source>
        <dbReference type="ARBA" id="ARBA00022777"/>
    </source>
</evidence>
<comment type="similarity">
    <text evidence="2 7">Belongs to the thiamine pyrophosphokinase family.</text>
</comment>
<dbReference type="InterPro" id="IPR016966">
    <property type="entry name" value="Thiamin_pyrophosphokinase_euk"/>
</dbReference>
<dbReference type="AlphaFoldDB" id="A0A7S2FHH2"/>
<dbReference type="GO" id="GO:0030975">
    <property type="term" value="F:thiamine binding"/>
    <property type="evidence" value="ECO:0007669"/>
    <property type="project" value="UniProtKB-UniRule"/>
</dbReference>
<dbReference type="Gene3D" id="3.40.50.10240">
    <property type="entry name" value="Thiamin pyrophosphokinase, catalytic domain"/>
    <property type="match status" value="1"/>
</dbReference>
<evidence type="ECO:0000256" key="3">
    <source>
        <dbReference type="ARBA" id="ARBA00022679"/>
    </source>
</evidence>
<proteinExistence type="inferred from homology"/>
<evidence type="ECO:0000256" key="4">
    <source>
        <dbReference type="ARBA" id="ARBA00022741"/>
    </source>
</evidence>
<dbReference type="CDD" id="cd07995">
    <property type="entry name" value="TPK"/>
    <property type="match status" value="1"/>
</dbReference>
<organism evidence="9">
    <name type="scientific">Haptolina brevifila</name>
    <dbReference type="NCBI Taxonomy" id="156173"/>
    <lineage>
        <taxon>Eukaryota</taxon>
        <taxon>Haptista</taxon>
        <taxon>Haptophyta</taxon>
        <taxon>Prymnesiophyceae</taxon>
        <taxon>Prymnesiales</taxon>
        <taxon>Prymnesiaceae</taxon>
        <taxon>Haptolina</taxon>
    </lineage>
</organism>
<dbReference type="EC" id="2.7.6.2" evidence="7"/>
<evidence type="ECO:0000313" key="9">
    <source>
        <dbReference type="EMBL" id="CAD9395533.1"/>
    </source>
</evidence>
<keyword evidence="6 7" id="KW-0067">ATP-binding</keyword>
<dbReference type="FunFam" id="2.60.120.320:FF:000001">
    <property type="entry name" value="Thiamine pyrophosphokinase"/>
    <property type="match status" value="1"/>
</dbReference>
<dbReference type="GO" id="GO:0004788">
    <property type="term" value="F:thiamine diphosphokinase activity"/>
    <property type="evidence" value="ECO:0007669"/>
    <property type="project" value="UniProtKB-UniRule"/>
</dbReference>
<comment type="catalytic activity">
    <reaction evidence="7">
        <text>thiamine + ATP = thiamine diphosphate + AMP + H(+)</text>
        <dbReference type="Rhea" id="RHEA:11576"/>
        <dbReference type="ChEBI" id="CHEBI:15378"/>
        <dbReference type="ChEBI" id="CHEBI:18385"/>
        <dbReference type="ChEBI" id="CHEBI:30616"/>
        <dbReference type="ChEBI" id="CHEBI:58937"/>
        <dbReference type="ChEBI" id="CHEBI:456215"/>
    </reaction>
</comment>
<keyword evidence="5 7" id="KW-0418">Kinase</keyword>
<dbReference type="UniPathway" id="UPA00060">
    <property type="reaction ID" value="UER00597"/>
</dbReference>
<comment type="pathway">
    <text evidence="1 7">Cofactor biosynthesis; thiamine diphosphate biosynthesis; thiamine diphosphate from thiamine: step 1/1.</text>
</comment>
<dbReference type="GO" id="GO:0006772">
    <property type="term" value="P:thiamine metabolic process"/>
    <property type="evidence" value="ECO:0007669"/>
    <property type="project" value="InterPro"/>
</dbReference>
<dbReference type="InterPro" id="IPR007373">
    <property type="entry name" value="Thiamin_PyroPKinase_B1-bd"/>
</dbReference>
<dbReference type="PIRSF" id="PIRSF031057">
    <property type="entry name" value="Thiamin_pyrophosphokinase"/>
    <property type="match status" value="1"/>
</dbReference>
<dbReference type="InterPro" id="IPR006282">
    <property type="entry name" value="Thi_PPkinase"/>
</dbReference>
<dbReference type="PANTHER" id="PTHR13622">
    <property type="entry name" value="THIAMIN PYROPHOSPHOKINASE"/>
    <property type="match status" value="1"/>
</dbReference>
<dbReference type="NCBIfam" id="TIGR01378">
    <property type="entry name" value="thi_PPkinase"/>
    <property type="match status" value="1"/>
</dbReference>